<gene>
    <name evidence="1" type="ORF">Plo01_76140</name>
</gene>
<sequence>MKLTTSSGKFLPTLFVIGAVFFIVREPAKAAHFAAAAMDGLMKVADSLVTFLSNFG</sequence>
<accession>A0A8J3W9N4</accession>
<name>A0A8J3W9N4_9ACTN</name>
<dbReference type="Proteomes" id="UP000616724">
    <property type="component" value="Unassembled WGS sequence"/>
</dbReference>
<evidence type="ECO:0000313" key="1">
    <source>
        <dbReference type="EMBL" id="GIH81185.1"/>
    </source>
</evidence>
<evidence type="ECO:0000313" key="2">
    <source>
        <dbReference type="Proteomes" id="UP000616724"/>
    </source>
</evidence>
<organism evidence="1 2">
    <name type="scientific">Planobispora longispora</name>
    <dbReference type="NCBI Taxonomy" id="28887"/>
    <lineage>
        <taxon>Bacteria</taxon>
        <taxon>Bacillati</taxon>
        <taxon>Actinomycetota</taxon>
        <taxon>Actinomycetes</taxon>
        <taxon>Streptosporangiales</taxon>
        <taxon>Streptosporangiaceae</taxon>
        <taxon>Planobispora</taxon>
    </lineage>
</organism>
<protein>
    <submittedName>
        <fullName evidence="1">Uncharacterized protein</fullName>
    </submittedName>
</protein>
<reference evidence="1 2" key="1">
    <citation type="submission" date="2021-01" db="EMBL/GenBank/DDBJ databases">
        <title>Whole genome shotgun sequence of Planobispora longispora NBRC 13918.</title>
        <authorList>
            <person name="Komaki H."/>
            <person name="Tamura T."/>
        </authorList>
    </citation>
    <scope>NUCLEOTIDE SEQUENCE [LARGE SCALE GENOMIC DNA]</scope>
    <source>
        <strain evidence="1 2">NBRC 13918</strain>
    </source>
</reference>
<keyword evidence="2" id="KW-1185">Reference proteome</keyword>
<proteinExistence type="predicted"/>
<dbReference type="EMBL" id="BOOH01000070">
    <property type="protein sequence ID" value="GIH81185.1"/>
    <property type="molecule type" value="Genomic_DNA"/>
</dbReference>
<dbReference type="AlphaFoldDB" id="A0A8J3W9N4"/>
<dbReference type="RefSeq" id="WP_203895589.1">
    <property type="nucleotide sequence ID" value="NZ_BOOH01000070.1"/>
</dbReference>
<comment type="caution">
    <text evidence="1">The sequence shown here is derived from an EMBL/GenBank/DDBJ whole genome shotgun (WGS) entry which is preliminary data.</text>
</comment>